<dbReference type="AlphaFoldDB" id="W9G8L9"/>
<dbReference type="EMBL" id="AWSA01000010">
    <property type="protein sequence ID" value="EWT02516.1"/>
    <property type="molecule type" value="Genomic_DNA"/>
</dbReference>
<evidence type="ECO:0000313" key="2">
    <source>
        <dbReference type="Proteomes" id="UP000019489"/>
    </source>
</evidence>
<name>W9G8L9_9MICO</name>
<dbReference type="OrthoDB" id="3428089at2"/>
<accession>W9G8L9</accession>
<reference evidence="1 2" key="1">
    <citation type="submission" date="2013-08" db="EMBL/GenBank/DDBJ databases">
        <title>Intrasporangium oryzae NRRL B-24470.</title>
        <authorList>
            <person name="Liu H."/>
            <person name="Wang G."/>
        </authorList>
    </citation>
    <scope>NUCLEOTIDE SEQUENCE [LARGE SCALE GENOMIC DNA]</scope>
    <source>
        <strain evidence="1 2">NRRL B-24470</strain>
    </source>
</reference>
<comment type="caution">
    <text evidence="1">The sequence shown here is derived from an EMBL/GenBank/DDBJ whole genome shotgun (WGS) entry which is preliminary data.</text>
</comment>
<proteinExistence type="predicted"/>
<evidence type="ECO:0000313" key="1">
    <source>
        <dbReference type="EMBL" id="EWT02516.1"/>
    </source>
</evidence>
<dbReference type="Proteomes" id="UP000019489">
    <property type="component" value="Unassembled WGS sequence"/>
</dbReference>
<organism evidence="1 2">
    <name type="scientific">Intrasporangium oryzae NRRL B-24470</name>
    <dbReference type="NCBI Taxonomy" id="1386089"/>
    <lineage>
        <taxon>Bacteria</taxon>
        <taxon>Bacillati</taxon>
        <taxon>Actinomycetota</taxon>
        <taxon>Actinomycetes</taxon>
        <taxon>Micrococcales</taxon>
        <taxon>Intrasporangiaceae</taxon>
        <taxon>Intrasporangium</taxon>
    </lineage>
</organism>
<keyword evidence="2" id="KW-1185">Reference proteome</keyword>
<gene>
    <name evidence="1" type="ORF">N865_05085</name>
</gene>
<protein>
    <submittedName>
        <fullName evidence="1">Uncharacterized protein</fullName>
    </submittedName>
</protein>
<sequence length="121" mass="13001">MTRDDLRVALEGATGEAVPTCRAVLDEPTAQVDADAILERLASTTKLVTLYRGRASHVEDIGLPTLGFRDVVDRLEATPHEKLRLALITGPSGYPWCVLFLAPDQTEVVAALAVLAPLKPV</sequence>
<dbReference type="RefSeq" id="WP_034802991.1">
    <property type="nucleotide sequence ID" value="NZ_AWSA01000010.1"/>
</dbReference>